<dbReference type="SMART" id="SM00342">
    <property type="entry name" value="HTH_ARAC"/>
    <property type="match status" value="1"/>
</dbReference>
<keyword evidence="11" id="KW-0804">Transcription</keyword>
<dbReference type="Gene3D" id="1.10.10.60">
    <property type="entry name" value="Homeodomain-like"/>
    <property type="match status" value="2"/>
</dbReference>
<keyword evidence="6 13" id="KW-0028">Amino-acid biosynthesis</keyword>
<keyword evidence="12 13" id="KW-0100">Branched-chain amino acid biosynthesis</keyword>
<dbReference type="PROSITE" id="PS00816">
    <property type="entry name" value="AIPM_HOMOCIT_SYNTH_2"/>
    <property type="match status" value="1"/>
</dbReference>
<dbReference type="Pfam" id="PF12833">
    <property type="entry name" value="HTH_18"/>
    <property type="match status" value="1"/>
</dbReference>
<keyword evidence="13" id="KW-0963">Cytoplasm</keyword>
<comment type="subcellular location">
    <subcellularLocation>
        <location evidence="13">Cytoplasm</location>
    </subcellularLocation>
</comment>
<evidence type="ECO:0000313" key="19">
    <source>
        <dbReference type="Proteomes" id="UP000095003"/>
    </source>
</evidence>
<dbReference type="Gene3D" id="3.20.20.70">
    <property type="entry name" value="Aldolase class I"/>
    <property type="match status" value="1"/>
</dbReference>
<dbReference type="GO" id="GO:0009098">
    <property type="term" value="P:L-leucine biosynthetic process"/>
    <property type="evidence" value="ECO:0007669"/>
    <property type="project" value="UniProtKB-UniRule"/>
</dbReference>
<evidence type="ECO:0000256" key="12">
    <source>
        <dbReference type="ARBA" id="ARBA00023304"/>
    </source>
</evidence>
<evidence type="ECO:0000256" key="4">
    <source>
        <dbReference type="ARBA" id="ARBA00012973"/>
    </source>
</evidence>
<dbReference type="InterPro" id="IPR018060">
    <property type="entry name" value="HTH_AraC"/>
</dbReference>
<dbReference type="UniPathway" id="UPA00048">
    <property type="reaction ID" value="UER00070"/>
</dbReference>
<dbReference type="InterPro" id="IPR009057">
    <property type="entry name" value="Homeodomain-like_sf"/>
</dbReference>
<evidence type="ECO:0000256" key="8">
    <source>
        <dbReference type="ARBA" id="ARBA00022723"/>
    </source>
</evidence>
<dbReference type="PROSITE" id="PS00041">
    <property type="entry name" value="HTH_ARAC_FAMILY_1"/>
    <property type="match status" value="1"/>
</dbReference>
<dbReference type="InterPro" id="IPR039371">
    <property type="entry name" value="LeuA_N_DRE-TIM"/>
</dbReference>
<dbReference type="InterPro" id="IPR054692">
    <property type="entry name" value="LeuA-like_post-cat"/>
</dbReference>
<dbReference type="SUPFAM" id="SSF46689">
    <property type="entry name" value="Homeodomain-like"/>
    <property type="match status" value="1"/>
</dbReference>
<feature type="region of interest" description="Regulatory domain" evidence="13">
    <location>
        <begin position="440"/>
        <end position="663"/>
    </location>
</feature>
<dbReference type="GO" id="GO:0003700">
    <property type="term" value="F:DNA-binding transcription factor activity"/>
    <property type="evidence" value="ECO:0007669"/>
    <property type="project" value="InterPro"/>
</dbReference>
<dbReference type="Pfam" id="PF00682">
    <property type="entry name" value="HMGL-like"/>
    <property type="match status" value="1"/>
</dbReference>
<dbReference type="InterPro" id="IPR005668">
    <property type="entry name" value="IPM_Synthase"/>
</dbReference>
<evidence type="ECO:0000256" key="7">
    <source>
        <dbReference type="ARBA" id="ARBA00022679"/>
    </source>
</evidence>
<keyword evidence="13" id="KW-0460">Magnesium</keyword>
<dbReference type="Pfam" id="PF22615">
    <property type="entry name" value="IPMS_D2"/>
    <property type="match status" value="1"/>
</dbReference>
<dbReference type="PANTHER" id="PTHR46911">
    <property type="match status" value="1"/>
</dbReference>
<dbReference type="PRINTS" id="PR00032">
    <property type="entry name" value="HTHARAC"/>
</dbReference>
<evidence type="ECO:0000256" key="3">
    <source>
        <dbReference type="ARBA" id="ARBA00009767"/>
    </source>
</evidence>
<dbReference type="PROSITE" id="PS50991">
    <property type="entry name" value="PYR_CT"/>
    <property type="match status" value="1"/>
</dbReference>
<dbReference type="GO" id="GO:0003852">
    <property type="term" value="F:2-isopropylmalate synthase activity"/>
    <property type="evidence" value="ECO:0007669"/>
    <property type="project" value="UniProtKB-UniRule"/>
</dbReference>
<evidence type="ECO:0000256" key="2">
    <source>
        <dbReference type="ARBA" id="ARBA00004689"/>
    </source>
</evidence>
<dbReference type="EMBL" id="MCGI01000008">
    <property type="protein sequence ID" value="ODM02832.1"/>
    <property type="molecule type" value="Genomic_DNA"/>
</dbReference>
<dbReference type="PROSITE" id="PS00815">
    <property type="entry name" value="AIPM_HOMOCIT_SYNTH_1"/>
    <property type="match status" value="1"/>
</dbReference>
<keyword evidence="10" id="KW-0238">DNA-binding</keyword>
<evidence type="ECO:0000259" key="14">
    <source>
        <dbReference type="PROSITE" id="PS01124"/>
    </source>
</evidence>
<keyword evidence="9" id="KW-0805">Transcription regulation</keyword>
<comment type="subunit">
    <text evidence="13">Homodimer.</text>
</comment>
<dbReference type="RefSeq" id="WP_044966794.1">
    <property type="nucleotide sequence ID" value="NZ_BAABXS010000001.1"/>
</dbReference>
<dbReference type="Proteomes" id="UP000094067">
    <property type="component" value="Unassembled WGS sequence"/>
</dbReference>
<evidence type="ECO:0000259" key="15">
    <source>
        <dbReference type="PROSITE" id="PS50991"/>
    </source>
</evidence>
<evidence type="ECO:0000256" key="9">
    <source>
        <dbReference type="ARBA" id="ARBA00023015"/>
    </source>
</evidence>
<comment type="function">
    <text evidence="13">Catalyzes the condensation of the acetyl group of acetyl-CoA with 3-methyl-2-oxobutanoate (2-ketoisovalerate) to form 3-carboxy-3-hydroxy-4-methylpentanoate (2-isopropylmalate).</text>
</comment>
<feature type="binding site" evidence="13">
    <location>
        <position position="245"/>
    </location>
    <ligand>
        <name>Mg(2+)</name>
        <dbReference type="ChEBI" id="CHEBI:18420"/>
    </ligand>
</feature>
<dbReference type="Proteomes" id="UP000095003">
    <property type="component" value="Unassembled WGS sequence"/>
</dbReference>
<comment type="catalytic activity">
    <reaction evidence="1 13">
        <text>3-methyl-2-oxobutanoate + acetyl-CoA + H2O = (2S)-2-isopropylmalate + CoA + H(+)</text>
        <dbReference type="Rhea" id="RHEA:21524"/>
        <dbReference type="ChEBI" id="CHEBI:1178"/>
        <dbReference type="ChEBI" id="CHEBI:11851"/>
        <dbReference type="ChEBI" id="CHEBI:15377"/>
        <dbReference type="ChEBI" id="CHEBI:15378"/>
        <dbReference type="ChEBI" id="CHEBI:57287"/>
        <dbReference type="ChEBI" id="CHEBI:57288"/>
        <dbReference type="EC" id="2.3.3.13"/>
    </reaction>
</comment>
<dbReference type="PANTHER" id="PTHR46911:SF1">
    <property type="entry name" value="2-ISOPROPYLMALATE SYNTHASE"/>
    <property type="match status" value="1"/>
</dbReference>
<dbReference type="SMART" id="SM00917">
    <property type="entry name" value="LeuA_dimer"/>
    <property type="match status" value="1"/>
</dbReference>
<dbReference type="InterPro" id="IPR036230">
    <property type="entry name" value="LeuA_allosteric_dom_sf"/>
</dbReference>
<evidence type="ECO:0000256" key="1">
    <source>
        <dbReference type="ARBA" id="ARBA00000064"/>
    </source>
</evidence>
<sequence>MTAAEKYGKSYFMPPVVTYDWVKKDTIEKAPIWCSVDLRDGNQALIEPMGLEEKLEYFKMLVEIGFKEIEVGFPAASDTEYAFLRALIERDMIPEDVTIQVLTQAREHIIRKTFEAVKGAPHAIVHLYNSTSVAQREQVFKKSKDEVKQLAVDGAALLKKLAEETDGNFTFEYSPESFPGTEVDYAVEVCNAVLDVWKPDEKHKAVINIPTTVQVAMPHVFACQVEYIHKNLKYRDSVVLSVHPHNDRGCGISDAEFGILAGADRVEGTLFGNGERTGNVDLVTLAMNMVCHGVESGLDFSRIMKVRENYELLTGMKVDERTPYAGDLVFTAFSGSHQDAISKGMAWRNEGKSGSKWTVPYLPVDPKDVGREYESDVIRINSQSGKGGIAFILKQNFGFSLPDGMKEEVGYLVKGVSDKRHQELAPADIYQIFKENYISPRTVFQIPEFHFRQENGITAQVTIEQGKERRVVEASGNGRLDSVSNAVKMYFGIDYELAVYEEHAISRGSSSKAAAYVGISCKGKMYWGVGIDEDIIKSSVAALVSAGNKLAEGENFQEGREERVVDIIKYINGHYAEVTLENLSENFNLSRPYISKYIKDKTGMNFQDVVREARMRKARTLLKESGHSVESIAADVGYESVEHFNRLFKKSYGITPVQFRVQK</sequence>
<evidence type="ECO:0000313" key="16">
    <source>
        <dbReference type="EMBL" id="ODM02832.1"/>
    </source>
</evidence>
<dbReference type="GO" id="GO:0000287">
    <property type="term" value="F:magnesium ion binding"/>
    <property type="evidence" value="ECO:0007669"/>
    <property type="project" value="UniProtKB-UniRule"/>
</dbReference>
<keyword evidence="8 13" id="KW-0479">Metal-binding</keyword>
<gene>
    <name evidence="16" type="primary">leuA_2</name>
    <name evidence="13" type="synonym">leuA</name>
    <name evidence="17" type="synonym">leuA_3</name>
    <name evidence="16" type="ORF">BEH84_06063</name>
    <name evidence="17" type="ORF">BEI61_03623</name>
</gene>
<keyword evidence="7 13" id="KW-0808">Transferase</keyword>
<feature type="binding site" evidence="13">
    <location>
        <position position="279"/>
    </location>
    <ligand>
        <name>Mg(2+)</name>
        <dbReference type="ChEBI" id="CHEBI:18420"/>
    </ligand>
</feature>
<dbReference type="EMBL" id="MCGH01000002">
    <property type="protein sequence ID" value="ODM07732.1"/>
    <property type="molecule type" value="Genomic_DNA"/>
</dbReference>
<comment type="cofactor">
    <cofactor evidence="13">
        <name>Mg(2+)</name>
        <dbReference type="ChEBI" id="CHEBI:18420"/>
    </cofactor>
</comment>
<dbReference type="InterPro" id="IPR002034">
    <property type="entry name" value="AIPM/Hcit_synth_CS"/>
</dbReference>
<organism evidence="16 19">
    <name type="scientific">Eisenbergiella tayi</name>
    <dbReference type="NCBI Taxonomy" id="1432052"/>
    <lineage>
        <taxon>Bacteria</taxon>
        <taxon>Bacillati</taxon>
        <taxon>Bacillota</taxon>
        <taxon>Clostridia</taxon>
        <taxon>Lachnospirales</taxon>
        <taxon>Lachnospiraceae</taxon>
        <taxon>Eisenbergiella</taxon>
    </lineage>
</organism>
<comment type="pathway">
    <text evidence="2 13">Amino-acid biosynthesis; L-leucine biosynthesis; L-leucine from 3-methyl-2-oxobutanoate: step 1/4.</text>
</comment>
<evidence type="ECO:0000256" key="13">
    <source>
        <dbReference type="HAMAP-Rule" id="MF_00572"/>
    </source>
</evidence>
<dbReference type="InterPro" id="IPR020449">
    <property type="entry name" value="Tscrpt_reg_AraC-type_HTH"/>
</dbReference>
<evidence type="ECO:0000256" key="11">
    <source>
        <dbReference type="ARBA" id="ARBA00023163"/>
    </source>
</evidence>
<keyword evidence="5 13" id="KW-0432">Leucine biosynthesis</keyword>
<feature type="binding site" evidence="13">
    <location>
        <position position="243"/>
    </location>
    <ligand>
        <name>Mg(2+)</name>
        <dbReference type="ChEBI" id="CHEBI:18420"/>
    </ligand>
</feature>
<dbReference type="EC" id="2.3.3.13" evidence="4 13"/>
<evidence type="ECO:0000256" key="5">
    <source>
        <dbReference type="ARBA" id="ARBA00022430"/>
    </source>
</evidence>
<dbReference type="InterPro" id="IPR013785">
    <property type="entry name" value="Aldolase_TIM"/>
</dbReference>
<dbReference type="PROSITE" id="PS01124">
    <property type="entry name" value="HTH_ARAC_FAMILY_2"/>
    <property type="match status" value="1"/>
</dbReference>
<dbReference type="PATRIC" id="fig|1432052.3.peg.6702"/>
<keyword evidence="16" id="KW-0012">Acyltransferase</keyword>
<dbReference type="InterPro" id="IPR018062">
    <property type="entry name" value="HTH_AraC-typ_CS"/>
</dbReference>
<dbReference type="GO" id="GO:0043565">
    <property type="term" value="F:sequence-specific DNA binding"/>
    <property type="evidence" value="ECO:0007669"/>
    <property type="project" value="InterPro"/>
</dbReference>
<feature type="binding site" evidence="13">
    <location>
        <position position="40"/>
    </location>
    <ligand>
        <name>Mg(2+)</name>
        <dbReference type="ChEBI" id="CHEBI:18420"/>
    </ligand>
</feature>
<dbReference type="Pfam" id="PF08502">
    <property type="entry name" value="LeuA_dimer"/>
    <property type="match status" value="1"/>
</dbReference>
<evidence type="ECO:0000256" key="10">
    <source>
        <dbReference type="ARBA" id="ARBA00023125"/>
    </source>
</evidence>
<accession>A0A1E3A245</accession>
<dbReference type="GO" id="GO:0003985">
    <property type="term" value="F:acetyl-CoA C-acetyltransferase activity"/>
    <property type="evidence" value="ECO:0007669"/>
    <property type="project" value="UniProtKB-UniRule"/>
</dbReference>
<evidence type="ECO:0000256" key="6">
    <source>
        <dbReference type="ARBA" id="ARBA00022605"/>
    </source>
</evidence>
<proteinExistence type="inferred from homology"/>
<evidence type="ECO:0000313" key="18">
    <source>
        <dbReference type="Proteomes" id="UP000094067"/>
    </source>
</evidence>
<comment type="similarity">
    <text evidence="3 13">Belongs to the alpha-IPM synthase/homocitrate synthase family. LeuA type 2 subfamily.</text>
</comment>
<dbReference type="NCBIfam" id="NF002991">
    <property type="entry name" value="PRK03739.1"/>
    <property type="match status" value="1"/>
</dbReference>
<evidence type="ECO:0000313" key="17">
    <source>
        <dbReference type="EMBL" id="ODM07732.1"/>
    </source>
</evidence>
<dbReference type="Gene3D" id="3.30.160.270">
    <property type="match status" value="1"/>
</dbReference>
<dbReference type="AlphaFoldDB" id="A0A1E3A245"/>
<feature type="domain" description="Pyruvate carboxyltransferase" evidence="15">
    <location>
        <begin position="31"/>
        <end position="304"/>
    </location>
</feature>
<reference evidence="18 19" key="1">
    <citation type="submission" date="2016-07" db="EMBL/GenBank/DDBJ databases">
        <title>Characterization of isolates of Eisenbergiella tayi derived from blood cultures, using whole genome sequencing.</title>
        <authorList>
            <person name="Burdz T."/>
            <person name="Wiebe D."/>
            <person name="Huynh C."/>
            <person name="Bernard K."/>
        </authorList>
    </citation>
    <scope>NUCLEOTIDE SEQUENCE [LARGE SCALE GENOMIC DNA]</scope>
    <source>
        <strain evidence="17 18">NML 110608</strain>
        <strain evidence="16 19">NML 120489</strain>
    </source>
</reference>
<dbReference type="CDD" id="cd07942">
    <property type="entry name" value="DRE_TIM_LeuA"/>
    <property type="match status" value="1"/>
</dbReference>
<dbReference type="InterPro" id="IPR000891">
    <property type="entry name" value="PYR_CT"/>
</dbReference>
<dbReference type="GO" id="GO:0005737">
    <property type="term" value="C:cytoplasm"/>
    <property type="evidence" value="ECO:0007669"/>
    <property type="project" value="UniProtKB-SubCell"/>
</dbReference>
<dbReference type="SUPFAM" id="SSF89000">
    <property type="entry name" value="post-HMGL domain-like"/>
    <property type="match status" value="1"/>
</dbReference>
<dbReference type="InterPro" id="IPR013709">
    <property type="entry name" value="2-isopropylmalate_synth_dimer"/>
</dbReference>
<feature type="domain" description="HTH araC/xylS-type" evidence="14">
    <location>
        <begin position="565"/>
        <end position="662"/>
    </location>
</feature>
<name>A0A1E3A245_9FIRM</name>
<dbReference type="SUPFAM" id="SSF51569">
    <property type="entry name" value="Aldolase"/>
    <property type="match status" value="1"/>
</dbReference>
<protein>
    <recommendedName>
        <fullName evidence="4 13">2-isopropylmalate synthase</fullName>
        <ecNumber evidence="4 13">2.3.3.13</ecNumber>
    </recommendedName>
    <alternativeName>
        <fullName evidence="13">Alpha-IPM synthase</fullName>
    </alternativeName>
    <alternativeName>
        <fullName evidence="13">Alpha-isopropylmalate synthase</fullName>
    </alternativeName>
</protein>
<dbReference type="SUPFAM" id="SSF110921">
    <property type="entry name" value="2-isopropylmalate synthase LeuA, allosteric (dimerisation) domain"/>
    <property type="match status" value="1"/>
</dbReference>
<dbReference type="HAMAP" id="MF_00572">
    <property type="entry name" value="LeuA_type2"/>
    <property type="match status" value="1"/>
</dbReference>
<dbReference type="GeneID" id="93304595"/>
<comment type="caution">
    <text evidence="16">The sequence shown here is derived from an EMBL/GenBank/DDBJ whole genome shotgun (WGS) entry which is preliminary data.</text>
</comment>